<evidence type="ECO:0000256" key="4">
    <source>
        <dbReference type="ARBA" id="ARBA00021581"/>
    </source>
</evidence>
<dbReference type="NCBIfam" id="NF001391">
    <property type="entry name" value="PRK00281.1-5"/>
    <property type="match status" value="1"/>
</dbReference>
<feature type="transmembrane region" description="Helical" evidence="17">
    <location>
        <begin position="118"/>
        <end position="134"/>
    </location>
</feature>
<feature type="transmembrane region" description="Helical" evidence="17">
    <location>
        <begin position="224"/>
        <end position="245"/>
    </location>
</feature>
<dbReference type="PANTHER" id="PTHR30622">
    <property type="entry name" value="UNDECAPRENYL-DIPHOSPHATASE"/>
    <property type="match status" value="1"/>
</dbReference>
<organism evidence="18 19">
    <name type="scientific">Enterocloster hominis</name>
    <name type="common">ex Liu et al. 2021</name>
    <dbReference type="NCBI Taxonomy" id="2763663"/>
    <lineage>
        <taxon>Bacteria</taxon>
        <taxon>Bacillati</taxon>
        <taxon>Bacillota</taxon>
        <taxon>Clostridia</taxon>
        <taxon>Lachnospirales</taxon>
        <taxon>Lachnospiraceae</taxon>
        <taxon>Enterocloster</taxon>
    </lineage>
</organism>
<feature type="transmembrane region" description="Helical" evidence="17">
    <location>
        <begin position="257"/>
        <end position="279"/>
    </location>
</feature>
<evidence type="ECO:0000313" key="19">
    <source>
        <dbReference type="Proteomes" id="UP000647491"/>
    </source>
</evidence>
<feature type="transmembrane region" description="Helical" evidence="17">
    <location>
        <begin position="49"/>
        <end position="67"/>
    </location>
</feature>
<dbReference type="NCBIfam" id="TIGR00753">
    <property type="entry name" value="undec_PP_bacA"/>
    <property type="match status" value="1"/>
</dbReference>
<dbReference type="NCBIfam" id="NF001389">
    <property type="entry name" value="PRK00281.1-2"/>
    <property type="match status" value="1"/>
</dbReference>
<keyword evidence="11 17" id="KW-0472">Membrane</keyword>
<evidence type="ECO:0000256" key="1">
    <source>
        <dbReference type="ARBA" id="ARBA00004651"/>
    </source>
</evidence>
<evidence type="ECO:0000256" key="16">
    <source>
        <dbReference type="ARBA" id="ARBA00047594"/>
    </source>
</evidence>
<evidence type="ECO:0000256" key="6">
    <source>
        <dbReference type="ARBA" id="ARBA00022692"/>
    </source>
</evidence>
<dbReference type="GO" id="GO:0050380">
    <property type="term" value="F:undecaprenyl-diphosphatase activity"/>
    <property type="evidence" value="ECO:0007669"/>
    <property type="project" value="UniProtKB-EC"/>
</dbReference>
<evidence type="ECO:0000256" key="7">
    <source>
        <dbReference type="ARBA" id="ARBA00022801"/>
    </source>
</evidence>
<dbReference type="PANTHER" id="PTHR30622:SF3">
    <property type="entry name" value="UNDECAPRENYL-DIPHOSPHATASE"/>
    <property type="match status" value="1"/>
</dbReference>
<evidence type="ECO:0000256" key="17">
    <source>
        <dbReference type="HAMAP-Rule" id="MF_01006"/>
    </source>
</evidence>
<evidence type="ECO:0000256" key="3">
    <source>
        <dbReference type="ARBA" id="ARBA00012374"/>
    </source>
</evidence>
<dbReference type="Proteomes" id="UP000647491">
    <property type="component" value="Unassembled WGS sequence"/>
</dbReference>
<comment type="miscellaneous">
    <text evidence="17">Bacitracin is thought to be involved in the inhibition of peptidoglycan synthesis by sequestering undecaprenyl diphosphate, thereby reducing the pool of lipid carrier available.</text>
</comment>
<comment type="function">
    <text evidence="17">Catalyzes the dephosphorylation of undecaprenyl diphosphate (UPP). Confers resistance to bacitracin.</text>
</comment>
<proteinExistence type="inferred from homology"/>
<keyword evidence="10 17" id="KW-1133">Transmembrane helix</keyword>
<dbReference type="RefSeq" id="WP_262427431.1">
    <property type="nucleotide sequence ID" value="NZ_JACRTJ010000016.1"/>
</dbReference>
<comment type="subcellular location">
    <subcellularLocation>
        <location evidence="1 17">Cell membrane</location>
        <topology evidence="1 17">Multi-pass membrane protein</topology>
    </subcellularLocation>
</comment>
<keyword evidence="7 17" id="KW-0378">Hydrolase</keyword>
<dbReference type="EC" id="3.6.1.27" evidence="3 17"/>
<name>A0ABR7NSR4_9FIRM</name>
<evidence type="ECO:0000256" key="8">
    <source>
        <dbReference type="ARBA" id="ARBA00022960"/>
    </source>
</evidence>
<protein>
    <recommendedName>
        <fullName evidence="4 17">Undecaprenyl-diphosphatase</fullName>
        <ecNumber evidence="3 17">3.6.1.27</ecNumber>
    </recommendedName>
    <alternativeName>
        <fullName evidence="15 17">Bacitracin resistance protein</fullName>
    </alternativeName>
    <alternativeName>
        <fullName evidence="14 17">Undecaprenyl pyrophosphate phosphatase</fullName>
    </alternativeName>
</protein>
<keyword evidence="19" id="KW-1185">Reference proteome</keyword>
<evidence type="ECO:0000256" key="9">
    <source>
        <dbReference type="ARBA" id="ARBA00022984"/>
    </source>
</evidence>
<feature type="transmembrane region" description="Helical" evidence="17">
    <location>
        <begin position="192"/>
        <end position="212"/>
    </location>
</feature>
<sequence>MSNFIEFLKIVVFGLVEGFTEWLPISSTGHLILVENIVHLNASAEFMKVFRVVIQLGAIMAVVVLYFNRLNPWAPGKKKNQQLATWHLWIKILIACLPAAVVGLLLDEVLDTYLYNPYVVAAMLIIYGILFIVLEKHNEYVDFPIKKVSQISYRTALYIGLFQLLALIPGTSRSGATILGAMLLGCSRTASAEFTFFLGIPVMFGASLLKILHYGLDFSGMEFFFLLAGMVIAFAVSMYSIKFLMGYVKKHDFRFFGYYRIILGVIVLAYFGVMAVMGLS</sequence>
<evidence type="ECO:0000256" key="11">
    <source>
        <dbReference type="ARBA" id="ARBA00023136"/>
    </source>
</evidence>
<evidence type="ECO:0000313" key="18">
    <source>
        <dbReference type="EMBL" id="MBC8599023.1"/>
    </source>
</evidence>
<dbReference type="HAMAP" id="MF_01006">
    <property type="entry name" value="Undec_diphosphatase"/>
    <property type="match status" value="1"/>
</dbReference>
<comment type="catalytic activity">
    <reaction evidence="16 17">
        <text>di-trans,octa-cis-undecaprenyl diphosphate + H2O = di-trans,octa-cis-undecaprenyl phosphate + phosphate + H(+)</text>
        <dbReference type="Rhea" id="RHEA:28094"/>
        <dbReference type="ChEBI" id="CHEBI:15377"/>
        <dbReference type="ChEBI" id="CHEBI:15378"/>
        <dbReference type="ChEBI" id="CHEBI:43474"/>
        <dbReference type="ChEBI" id="CHEBI:58405"/>
        <dbReference type="ChEBI" id="CHEBI:60392"/>
        <dbReference type="EC" id="3.6.1.27"/>
    </reaction>
</comment>
<evidence type="ECO:0000256" key="13">
    <source>
        <dbReference type="ARBA" id="ARBA00023316"/>
    </source>
</evidence>
<evidence type="ECO:0000256" key="10">
    <source>
        <dbReference type="ARBA" id="ARBA00022989"/>
    </source>
</evidence>
<keyword evidence="8 17" id="KW-0133">Cell shape</keyword>
<evidence type="ECO:0000256" key="2">
    <source>
        <dbReference type="ARBA" id="ARBA00010621"/>
    </source>
</evidence>
<comment type="caution">
    <text evidence="18">The sequence shown here is derived from an EMBL/GenBank/DDBJ whole genome shotgun (WGS) entry which is preliminary data.</text>
</comment>
<keyword evidence="13 17" id="KW-0961">Cell wall biogenesis/degradation</keyword>
<dbReference type="NCBIfam" id="NF001390">
    <property type="entry name" value="PRK00281.1-4"/>
    <property type="match status" value="1"/>
</dbReference>
<dbReference type="Pfam" id="PF02673">
    <property type="entry name" value="BacA"/>
    <property type="match status" value="1"/>
</dbReference>
<evidence type="ECO:0000256" key="12">
    <source>
        <dbReference type="ARBA" id="ARBA00023251"/>
    </source>
</evidence>
<dbReference type="EMBL" id="JACRTJ010000016">
    <property type="protein sequence ID" value="MBC8599023.1"/>
    <property type="molecule type" value="Genomic_DNA"/>
</dbReference>
<gene>
    <name evidence="17" type="primary">uppP</name>
    <name evidence="18" type="ORF">H8708_07235</name>
</gene>
<evidence type="ECO:0000256" key="14">
    <source>
        <dbReference type="ARBA" id="ARBA00032707"/>
    </source>
</evidence>
<keyword evidence="6 17" id="KW-0812">Transmembrane</keyword>
<dbReference type="InterPro" id="IPR003824">
    <property type="entry name" value="UppP"/>
</dbReference>
<keyword evidence="5 17" id="KW-1003">Cell membrane</keyword>
<keyword evidence="9 17" id="KW-0573">Peptidoglycan synthesis</keyword>
<evidence type="ECO:0000256" key="15">
    <source>
        <dbReference type="ARBA" id="ARBA00032932"/>
    </source>
</evidence>
<comment type="similarity">
    <text evidence="2 17">Belongs to the UppP family.</text>
</comment>
<keyword evidence="12 17" id="KW-0046">Antibiotic resistance</keyword>
<evidence type="ECO:0000256" key="5">
    <source>
        <dbReference type="ARBA" id="ARBA00022475"/>
    </source>
</evidence>
<accession>A0ABR7NSR4</accession>
<feature type="transmembrane region" description="Helical" evidence="17">
    <location>
        <begin position="88"/>
        <end position="106"/>
    </location>
</feature>
<reference evidence="18 19" key="1">
    <citation type="submission" date="2020-08" db="EMBL/GenBank/DDBJ databases">
        <title>Genome public.</title>
        <authorList>
            <person name="Liu C."/>
            <person name="Sun Q."/>
        </authorList>
    </citation>
    <scope>NUCLEOTIDE SEQUENCE [LARGE SCALE GENOMIC DNA]</scope>
    <source>
        <strain evidence="18 19">BX10</strain>
    </source>
</reference>